<dbReference type="Gene3D" id="1.10.10.10">
    <property type="entry name" value="Winged helix-like DNA-binding domain superfamily/Winged helix DNA-binding domain"/>
    <property type="match status" value="1"/>
</dbReference>
<evidence type="ECO:0000256" key="1">
    <source>
        <dbReference type="ARBA" id="ARBA00023015"/>
    </source>
</evidence>
<evidence type="ECO:0000313" key="5">
    <source>
        <dbReference type="EMBL" id="EFM45446.1"/>
    </source>
</evidence>
<evidence type="ECO:0000313" key="6">
    <source>
        <dbReference type="Proteomes" id="UP000003045"/>
    </source>
</evidence>
<feature type="domain" description="HTH gntR-type" evidence="4">
    <location>
        <begin position="11"/>
        <end position="79"/>
    </location>
</feature>
<dbReference type="GO" id="GO:0003700">
    <property type="term" value="F:DNA-binding transcription factor activity"/>
    <property type="evidence" value="ECO:0007669"/>
    <property type="project" value="InterPro"/>
</dbReference>
<keyword evidence="1" id="KW-0805">Transcription regulation</keyword>
<sequence>MDIQIRNFSDDPIYLQIKNQLKRAIVTGELAAGEQLPSIRLLAKELRVSVITTKRAYDELEKEGFTNSVVGKGSFVAAQNSELLREEYLRKLEAVLRDALKYAALAQLSRAELLEMIDLLDEEPGGNE</sequence>
<name>E0QSJ6_9ACTO</name>
<dbReference type="HOGENOM" id="CLU_017584_10_4_11"/>
<dbReference type="CDD" id="cd07377">
    <property type="entry name" value="WHTH_GntR"/>
    <property type="match status" value="1"/>
</dbReference>
<protein>
    <submittedName>
        <fullName evidence="5">Transcriptional regulator, GntR family</fullName>
    </submittedName>
</protein>
<accession>E0QSJ6</accession>
<gene>
    <name evidence="5" type="ORF">HMPREF0580_1861</name>
</gene>
<dbReference type="PANTHER" id="PTHR38445">
    <property type="entry name" value="HTH-TYPE TRANSCRIPTIONAL REPRESSOR YTRA"/>
    <property type="match status" value="1"/>
</dbReference>
<dbReference type="STRING" id="871571.HMPREF0580_1861"/>
<evidence type="ECO:0000256" key="3">
    <source>
        <dbReference type="ARBA" id="ARBA00023163"/>
    </source>
</evidence>
<reference evidence="5" key="1">
    <citation type="submission" date="2010-08" db="EMBL/GenBank/DDBJ databases">
        <authorList>
            <person name="Muzny D."/>
            <person name="Qin X."/>
            <person name="Deng J."/>
            <person name="Jiang H."/>
            <person name="Liu Y."/>
            <person name="Qu J."/>
            <person name="Song X.-Z."/>
            <person name="Zhang L."/>
            <person name="Thornton R."/>
            <person name="Coyle M."/>
            <person name="Francisco L."/>
            <person name="Jackson L."/>
            <person name="Javaid M."/>
            <person name="Korchina V."/>
            <person name="Kovar C."/>
            <person name="Mata R."/>
            <person name="Mathew T."/>
            <person name="Ngo R."/>
            <person name="Nguyen L."/>
            <person name="Nguyen N."/>
            <person name="Okwuonu G."/>
            <person name="Ongeri F."/>
            <person name="Pham C."/>
            <person name="Simmons D."/>
            <person name="Wilczek-Boney K."/>
            <person name="Hale W."/>
            <person name="Jakkamsetti A."/>
            <person name="Pham P."/>
            <person name="Ruth R."/>
            <person name="San Lucas F."/>
            <person name="Warren J."/>
            <person name="Zhang J."/>
            <person name="Zhao Z."/>
            <person name="Zhou C."/>
            <person name="Zhu D."/>
            <person name="Lee S."/>
            <person name="Bess C."/>
            <person name="Blankenburg K."/>
            <person name="Forbes L."/>
            <person name="Fu Q."/>
            <person name="Gubbala S."/>
            <person name="Hirani K."/>
            <person name="Jayaseelan J.C."/>
            <person name="Lara F."/>
            <person name="Munidasa M."/>
            <person name="Palculict T."/>
            <person name="Patil S."/>
            <person name="Pu L.-L."/>
            <person name="Saada N."/>
            <person name="Tang L."/>
            <person name="Weissenberger G."/>
            <person name="Zhu Y."/>
            <person name="Hemphill L."/>
            <person name="Shang Y."/>
            <person name="Youmans B."/>
            <person name="Ayvaz T."/>
            <person name="Ross M."/>
            <person name="Santibanez J."/>
            <person name="Aqrawi P."/>
            <person name="Gross S."/>
            <person name="Joshi V."/>
            <person name="Fowler G."/>
            <person name="Nazareth L."/>
            <person name="Reid J."/>
            <person name="Worley K."/>
            <person name="Petrosino J."/>
            <person name="Highlander S."/>
            <person name="Gibbs R."/>
        </authorList>
    </citation>
    <scope>NUCLEOTIDE SEQUENCE [LARGE SCALE GENOMIC DNA]</scope>
    <source>
        <strain evidence="5">ATCC 35239</strain>
    </source>
</reference>
<dbReference type="SUPFAM" id="SSF46785">
    <property type="entry name" value="Winged helix' DNA-binding domain"/>
    <property type="match status" value="1"/>
</dbReference>
<dbReference type="PROSITE" id="PS50949">
    <property type="entry name" value="HTH_GNTR"/>
    <property type="match status" value="1"/>
</dbReference>
<dbReference type="Proteomes" id="UP000003045">
    <property type="component" value="Unassembled WGS sequence"/>
</dbReference>
<keyword evidence="3" id="KW-0804">Transcription</keyword>
<proteinExistence type="predicted"/>
<evidence type="ECO:0000259" key="4">
    <source>
        <dbReference type="PROSITE" id="PS50949"/>
    </source>
</evidence>
<dbReference type="GO" id="GO:0003677">
    <property type="term" value="F:DNA binding"/>
    <property type="evidence" value="ECO:0007669"/>
    <property type="project" value="UniProtKB-KW"/>
</dbReference>
<organism evidence="5 6">
    <name type="scientific">Mobiluncus mulieris ATCC 35239</name>
    <dbReference type="NCBI Taxonomy" id="871571"/>
    <lineage>
        <taxon>Bacteria</taxon>
        <taxon>Bacillati</taxon>
        <taxon>Actinomycetota</taxon>
        <taxon>Actinomycetes</taxon>
        <taxon>Actinomycetales</taxon>
        <taxon>Actinomycetaceae</taxon>
        <taxon>Mobiluncus</taxon>
    </lineage>
</organism>
<dbReference type="EMBL" id="AEET01000040">
    <property type="protein sequence ID" value="EFM45446.1"/>
    <property type="molecule type" value="Genomic_DNA"/>
</dbReference>
<dbReference type="Pfam" id="PF00392">
    <property type="entry name" value="GntR"/>
    <property type="match status" value="1"/>
</dbReference>
<keyword evidence="2" id="KW-0238">DNA-binding</keyword>
<dbReference type="InterPro" id="IPR036390">
    <property type="entry name" value="WH_DNA-bd_sf"/>
</dbReference>
<evidence type="ECO:0000256" key="2">
    <source>
        <dbReference type="ARBA" id="ARBA00023125"/>
    </source>
</evidence>
<comment type="caution">
    <text evidence="5">The sequence shown here is derived from an EMBL/GenBank/DDBJ whole genome shotgun (WGS) entry which is preliminary data.</text>
</comment>
<dbReference type="RefSeq" id="WP_004012745.1">
    <property type="nucleotide sequence ID" value="NZ_GL405260.1"/>
</dbReference>
<dbReference type="InterPro" id="IPR000524">
    <property type="entry name" value="Tscrpt_reg_HTH_GntR"/>
</dbReference>
<dbReference type="PANTHER" id="PTHR38445:SF7">
    <property type="entry name" value="GNTR-FAMILY TRANSCRIPTIONAL REGULATOR"/>
    <property type="match status" value="1"/>
</dbReference>
<dbReference type="SMART" id="SM00345">
    <property type="entry name" value="HTH_GNTR"/>
    <property type="match status" value="1"/>
</dbReference>
<dbReference type="AlphaFoldDB" id="E0QSJ6"/>
<keyword evidence="6" id="KW-1185">Reference proteome</keyword>
<dbReference type="InterPro" id="IPR036388">
    <property type="entry name" value="WH-like_DNA-bd_sf"/>
</dbReference>